<feature type="domain" description="Major facilitator superfamily (MFS) profile" evidence="8">
    <location>
        <begin position="5"/>
        <end position="381"/>
    </location>
</feature>
<keyword evidence="6 7" id="KW-0472">Membrane</keyword>
<evidence type="ECO:0000256" key="4">
    <source>
        <dbReference type="ARBA" id="ARBA00022692"/>
    </source>
</evidence>
<organism evidence="9 10">
    <name type="scientific">Lacrimispora algidixylanolytica</name>
    <dbReference type="NCBI Taxonomy" id="94868"/>
    <lineage>
        <taxon>Bacteria</taxon>
        <taxon>Bacillati</taxon>
        <taxon>Bacillota</taxon>
        <taxon>Clostridia</taxon>
        <taxon>Lachnospirales</taxon>
        <taxon>Lachnospiraceae</taxon>
        <taxon>Lacrimispora</taxon>
    </lineage>
</organism>
<feature type="transmembrane region" description="Helical" evidence="7">
    <location>
        <begin position="274"/>
        <end position="293"/>
    </location>
</feature>
<gene>
    <name evidence="9" type="ORF">BET01_19315</name>
</gene>
<dbReference type="EMBL" id="MCIA01000016">
    <property type="protein sequence ID" value="RKD31680.1"/>
    <property type="molecule type" value="Genomic_DNA"/>
</dbReference>
<dbReference type="RefSeq" id="WP_120196829.1">
    <property type="nucleotide sequence ID" value="NZ_MCIA01000016.1"/>
</dbReference>
<comment type="similarity">
    <text evidence="2">Belongs to the major facilitator superfamily.</text>
</comment>
<feature type="transmembrane region" description="Helical" evidence="7">
    <location>
        <begin position="40"/>
        <end position="59"/>
    </location>
</feature>
<feature type="transmembrane region" description="Helical" evidence="7">
    <location>
        <begin position="244"/>
        <end position="262"/>
    </location>
</feature>
<dbReference type="InterPro" id="IPR051788">
    <property type="entry name" value="MFS_Transporter"/>
</dbReference>
<dbReference type="Pfam" id="PF07690">
    <property type="entry name" value="MFS_1"/>
    <property type="match status" value="2"/>
</dbReference>
<feature type="transmembrane region" description="Helical" evidence="7">
    <location>
        <begin position="299"/>
        <end position="319"/>
    </location>
</feature>
<evidence type="ECO:0000256" key="1">
    <source>
        <dbReference type="ARBA" id="ARBA00004651"/>
    </source>
</evidence>
<accession>A0A419T295</accession>
<keyword evidence="4 7" id="KW-0812">Transmembrane</keyword>
<keyword evidence="3" id="KW-0813">Transport</keyword>
<evidence type="ECO:0000313" key="9">
    <source>
        <dbReference type="EMBL" id="RKD31680.1"/>
    </source>
</evidence>
<dbReference type="PANTHER" id="PTHR23514:SF3">
    <property type="entry name" value="BYPASS OF STOP CODON PROTEIN 6"/>
    <property type="match status" value="1"/>
</dbReference>
<evidence type="ECO:0000313" key="10">
    <source>
        <dbReference type="Proteomes" id="UP000284277"/>
    </source>
</evidence>
<dbReference type="PROSITE" id="PS50850">
    <property type="entry name" value="MFS"/>
    <property type="match status" value="1"/>
</dbReference>
<dbReference type="InterPro" id="IPR036259">
    <property type="entry name" value="MFS_trans_sf"/>
</dbReference>
<sequence length="395" mass="42609">MTHLLLAIIYIAFISLGLPDSLLGSAWPSIYTEFGVPLSYAGIISMIIALGTIVSSLQSDRLTRKLGTGKVTAISVVLTALALFGFSTSHSFAMLCLWAIPYGLGAGSVDASLNNYVALHYESKHMSWLHCMWGMGATLGPYIMGFALTGGNGWNMGYRYIGILQIVLTAVLFFSLPLWKSSNTFTLDHTVTSKKPLTLSEIIRIPGAKEVMLCFFCYCALEQTTGLWASSYLTLYKGIAPETAASFASLFFIGITIGRALSGFITMKLSNVQMIRLGQVFIAVGIFTMLLPATQIFSLIGLIIIGLGCAPIYPCIIHSTPAHFGAERSQAIIGVQMASAYIGTCLMPPLFGIVANKITVALLPLYLLGVLLIMILMHELLTRKTGTCIGKEREG</sequence>
<evidence type="ECO:0000256" key="3">
    <source>
        <dbReference type="ARBA" id="ARBA00022448"/>
    </source>
</evidence>
<feature type="transmembrane region" description="Helical" evidence="7">
    <location>
        <begin position="71"/>
        <end position="100"/>
    </location>
</feature>
<proteinExistence type="inferred from homology"/>
<feature type="transmembrane region" description="Helical" evidence="7">
    <location>
        <begin position="358"/>
        <end position="377"/>
    </location>
</feature>
<evidence type="ECO:0000259" key="8">
    <source>
        <dbReference type="PROSITE" id="PS50850"/>
    </source>
</evidence>
<comment type="subcellular location">
    <subcellularLocation>
        <location evidence="1">Cell membrane</location>
        <topology evidence="1">Multi-pass membrane protein</topology>
    </subcellularLocation>
</comment>
<dbReference type="GO" id="GO:0005886">
    <property type="term" value="C:plasma membrane"/>
    <property type="evidence" value="ECO:0007669"/>
    <property type="project" value="UniProtKB-SubCell"/>
</dbReference>
<dbReference type="OrthoDB" id="9795150at2"/>
<dbReference type="InterPro" id="IPR020846">
    <property type="entry name" value="MFS_dom"/>
</dbReference>
<dbReference type="PANTHER" id="PTHR23514">
    <property type="entry name" value="BYPASS OF STOP CODON PROTEIN 6"/>
    <property type="match status" value="1"/>
</dbReference>
<dbReference type="SUPFAM" id="SSF103473">
    <property type="entry name" value="MFS general substrate transporter"/>
    <property type="match status" value="1"/>
</dbReference>
<protein>
    <submittedName>
        <fullName evidence="9">MFS transporter</fullName>
    </submittedName>
</protein>
<dbReference type="InterPro" id="IPR011701">
    <property type="entry name" value="MFS"/>
</dbReference>
<dbReference type="GO" id="GO:0022857">
    <property type="term" value="F:transmembrane transporter activity"/>
    <property type="evidence" value="ECO:0007669"/>
    <property type="project" value="InterPro"/>
</dbReference>
<evidence type="ECO:0000256" key="6">
    <source>
        <dbReference type="ARBA" id="ARBA00023136"/>
    </source>
</evidence>
<feature type="transmembrane region" description="Helical" evidence="7">
    <location>
        <begin position="127"/>
        <end position="148"/>
    </location>
</feature>
<reference evidence="9 10" key="1">
    <citation type="submission" date="2016-08" db="EMBL/GenBank/DDBJ databases">
        <title>A new outlook on sporulation: Clostridium algidixylanolyticum.</title>
        <authorList>
            <person name="Poppleton D.I."/>
            <person name="Gribaldo S."/>
        </authorList>
    </citation>
    <scope>NUCLEOTIDE SEQUENCE [LARGE SCALE GENOMIC DNA]</scope>
    <source>
        <strain evidence="9 10">SPL73</strain>
    </source>
</reference>
<comment type="caution">
    <text evidence="9">The sequence shown here is derived from an EMBL/GenBank/DDBJ whole genome shotgun (WGS) entry which is preliminary data.</text>
</comment>
<evidence type="ECO:0000256" key="7">
    <source>
        <dbReference type="SAM" id="Phobius"/>
    </source>
</evidence>
<keyword evidence="10" id="KW-1185">Reference proteome</keyword>
<feature type="transmembrane region" description="Helical" evidence="7">
    <location>
        <begin position="331"/>
        <end position="352"/>
    </location>
</feature>
<feature type="transmembrane region" description="Helical" evidence="7">
    <location>
        <begin position="160"/>
        <end position="179"/>
    </location>
</feature>
<evidence type="ECO:0000256" key="2">
    <source>
        <dbReference type="ARBA" id="ARBA00008335"/>
    </source>
</evidence>
<dbReference type="AlphaFoldDB" id="A0A419T295"/>
<name>A0A419T295_9FIRM</name>
<keyword evidence="5 7" id="KW-1133">Transmembrane helix</keyword>
<evidence type="ECO:0000256" key="5">
    <source>
        <dbReference type="ARBA" id="ARBA00022989"/>
    </source>
</evidence>
<dbReference type="Proteomes" id="UP000284277">
    <property type="component" value="Unassembled WGS sequence"/>
</dbReference>
<dbReference type="Gene3D" id="1.20.1250.20">
    <property type="entry name" value="MFS general substrate transporter like domains"/>
    <property type="match status" value="1"/>
</dbReference>